<evidence type="ECO:0000313" key="3">
    <source>
        <dbReference type="Proteomes" id="UP000499080"/>
    </source>
</evidence>
<evidence type="ECO:0000313" key="2">
    <source>
        <dbReference type="EMBL" id="GBL97741.1"/>
    </source>
</evidence>
<feature type="region of interest" description="Disordered" evidence="1">
    <location>
        <begin position="1"/>
        <end position="20"/>
    </location>
</feature>
<dbReference type="OrthoDB" id="10602984at2759"/>
<dbReference type="EMBL" id="BGPR01000132">
    <property type="protein sequence ID" value="GBL97741.1"/>
    <property type="molecule type" value="Genomic_DNA"/>
</dbReference>
<protein>
    <submittedName>
        <fullName evidence="2">Uncharacterized protein</fullName>
    </submittedName>
</protein>
<organism evidence="2 3">
    <name type="scientific">Araneus ventricosus</name>
    <name type="common">Orbweaver spider</name>
    <name type="synonym">Epeira ventricosa</name>
    <dbReference type="NCBI Taxonomy" id="182803"/>
    <lineage>
        <taxon>Eukaryota</taxon>
        <taxon>Metazoa</taxon>
        <taxon>Ecdysozoa</taxon>
        <taxon>Arthropoda</taxon>
        <taxon>Chelicerata</taxon>
        <taxon>Arachnida</taxon>
        <taxon>Araneae</taxon>
        <taxon>Araneomorphae</taxon>
        <taxon>Entelegynae</taxon>
        <taxon>Araneoidea</taxon>
        <taxon>Araneidae</taxon>
        <taxon>Araneus</taxon>
    </lineage>
</organism>
<dbReference type="AlphaFoldDB" id="A0A4Y2BZT0"/>
<name>A0A4Y2BZT0_ARAVE</name>
<gene>
    <name evidence="2" type="ORF">AVEN_248681_1</name>
</gene>
<accession>A0A4Y2BZT0</accession>
<comment type="caution">
    <text evidence="2">The sequence shown here is derived from an EMBL/GenBank/DDBJ whole genome shotgun (WGS) entry which is preliminary data.</text>
</comment>
<reference evidence="2 3" key="1">
    <citation type="journal article" date="2019" name="Sci. Rep.">
        <title>Orb-weaving spider Araneus ventricosus genome elucidates the spidroin gene catalogue.</title>
        <authorList>
            <person name="Kono N."/>
            <person name="Nakamura H."/>
            <person name="Ohtoshi R."/>
            <person name="Moran D.A.P."/>
            <person name="Shinohara A."/>
            <person name="Yoshida Y."/>
            <person name="Fujiwara M."/>
            <person name="Mori M."/>
            <person name="Tomita M."/>
            <person name="Arakawa K."/>
        </authorList>
    </citation>
    <scope>NUCLEOTIDE SEQUENCE [LARGE SCALE GENOMIC DNA]</scope>
</reference>
<proteinExistence type="predicted"/>
<evidence type="ECO:0000256" key="1">
    <source>
        <dbReference type="SAM" id="MobiDB-lite"/>
    </source>
</evidence>
<dbReference type="Proteomes" id="UP000499080">
    <property type="component" value="Unassembled WGS sequence"/>
</dbReference>
<keyword evidence="3" id="KW-1185">Reference proteome</keyword>
<sequence>MGCTNPQEEANLANIKPRLVEQTEQRPDIFPVAKKEGAENREKLEPRPRGINHEWFVALVVTEKKRLIFNGCRSFRLSWEPDRGDIWEDLLQGGRRGSCDDSVQKENHSRHYTVVSALNNEGMGISEIRAQEDSTRV</sequence>
<feature type="region of interest" description="Disordered" evidence="1">
    <location>
        <begin position="25"/>
        <end position="45"/>
    </location>
</feature>